<dbReference type="PANTHER" id="PTHR44196:SF1">
    <property type="entry name" value="DEHYDROGENASE_REDUCTASE SDR FAMILY MEMBER 7B"/>
    <property type="match status" value="1"/>
</dbReference>
<dbReference type="Pfam" id="PF00106">
    <property type="entry name" value="adh_short"/>
    <property type="match status" value="1"/>
</dbReference>
<dbReference type="OrthoDB" id="9790266at2"/>
<sequence length="266" mass="28759">MQLKNKCILLTGATGGIGKHLALMLARKGANMILVGRDSNKLAALSQQIQDKGGKAKTIIADLQAAGSVQQVAQQALQLFDGIDVLINNAAILDFIQFEDQSPERIAQMVHTNVTAPIQLTNALLPHFKSNNQGQLVMIGSILGSLGFPHYATYCATKFAIHGFSQALRRELCDTNISVTYIAPRGVNTPMNDAATLAMLAKTGGNIDDPEKVAQMIVKAIEHQKQEVFIGQPETFFAWLNGVLPSAVNLGLKKQARLAREFVTKK</sequence>
<dbReference type="GO" id="GO:0016491">
    <property type="term" value="F:oxidoreductase activity"/>
    <property type="evidence" value="ECO:0007669"/>
    <property type="project" value="UniProtKB-KW"/>
</dbReference>
<dbReference type="NCBIfam" id="NF006565">
    <property type="entry name" value="PRK09072.1"/>
    <property type="match status" value="1"/>
</dbReference>
<comment type="caution">
    <text evidence="5">The sequence shown here is derived from an EMBL/GenBank/DDBJ whole genome shotgun (WGS) entry which is preliminary data.</text>
</comment>
<evidence type="ECO:0000256" key="1">
    <source>
        <dbReference type="ARBA" id="ARBA00006484"/>
    </source>
</evidence>
<feature type="domain" description="Ketoreductase" evidence="4">
    <location>
        <begin position="6"/>
        <end position="185"/>
    </location>
</feature>
<dbReference type="PIRSF" id="PIRSF000126">
    <property type="entry name" value="11-beta-HSD1"/>
    <property type="match status" value="1"/>
</dbReference>
<dbReference type="Proteomes" id="UP000297706">
    <property type="component" value="Unassembled WGS sequence"/>
</dbReference>
<keyword evidence="2" id="KW-0560">Oxidoreductase</keyword>
<dbReference type="PRINTS" id="PR00080">
    <property type="entry name" value="SDRFAMILY"/>
</dbReference>
<dbReference type="InterPro" id="IPR057326">
    <property type="entry name" value="KR_dom"/>
</dbReference>
<evidence type="ECO:0000256" key="2">
    <source>
        <dbReference type="ARBA" id="ARBA00023002"/>
    </source>
</evidence>
<dbReference type="PRINTS" id="PR00081">
    <property type="entry name" value="GDHRDH"/>
</dbReference>
<dbReference type="InterPro" id="IPR036291">
    <property type="entry name" value="NAD(P)-bd_dom_sf"/>
</dbReference>
<dbReference type="SUPFAM" id="SSF51735">
    <property type="entry name" value="NAD(P)-binding Rossmann-fold domains"/>
    <property type="match status" value="1"/>
</dbReference>
<protein>
    <submittedName>
        <fullName evidence="5">Short chain dehydrogenase</fullName>
    </submittedName>
</protein>
<dbReference type="PANTHER" id="PTHR44196">
    <property type="entry name" value="DEHYDROGENASE/REDUCTASE SDR FAMILY MEMBER 7B"/>
    <property type="match status" value="1"/>
</dbReference>
<keyword evidence="6" id="KW-1185">Reference proteome</keyword>
<dbReference type="Gene3D" id="3.40.50.720">
    <property type="entry name" value="NAD(P)-binding Rossmann-like Domain"/>
    <property type="match status" value="1"/>
</dbReference>
<evidence type="ECO:0000313" key="5">
    <source>
        <dbReference type="EMBL" id="TFW72301.1"/>
    </source>
</evidence>
<dbReference type="AlphaFoldDB" id="A0A4Y9VUB8"/>
<dbReference type="InterPro" id="IPR020904">
    <property type="entry name" value="Sc_DH/Rdtase_CS"/>
</dbReference>
<reference evidence="5 6" key="1">
    <citation type="submission" date="2018-02" db="EMBL/GenBank/DDBJ databases">
        <title>A novel lanthanide dependent methylotroph, Methylotenera sp. La3113.</title>
        <authorList>
            <person name="Lv H."/>
            <person name="Tani A."/>
        </authorList>
    </citation>
    <scope>NUCLEOTIDE SEQUENCE [LARGE SCALE GENOMIC DNA]</scope>
    <source>
        <strain evidence="5 6">La3113</strain>
    </source>
</reference>
<proteinExistence type="inferred from homology"/>
<evidence type="ECO:0000259" key="4">
    <source>
        <dbReference type="SMART" id="SM00822"/>
    </source>
</evidence>
<accession>A0A4Y9VUB8</accession>
<evidence type="ECO:0000313" key="6">
    <source>
        <dbReference type="Proteomes" id="UP000297706"/>
    </source>
</evidence>
<comment type="similarity">
    <text evidence="1 3">Belongs to the short-chain dehydrogenases/reductases (SDR) family.</text>
</comment>
<evidence type="ECO:0000256" key="3">
    <source>
        <dbReference type="RuleBase" id="RU000363"/>
    </source>
</evidence>
<dbReference type="PROSITE" id="PS00061">
    <property type="entry name" value="ADH_SHORT"/>
    <property type="match status" value="1"/>
</dbReference>
<dbReference type="GO" id="GO:0016020">
    <property type="term" value="C:membrane"/>
    <property type="evidence" value="ECO:0007669"/>
    <property type="project" value="TreeGrafter"/>
</dbReference>
<dbReference type="SMART" id="SM00822">
    <property type="entry name" value="PKS_KR"/>
    <property type="match status" value="1"/>
</dbReference>
<name>A0A4Y9VUB8_9PROT</name>
<dbReference type="RefSeq" id="WP_135276844.1">
    <property type="nucleotide sequence ID" value="NZ_PQVH01000006.1"/>
</dbReference>
<dbReference type="InterPro" id="IPR002347">
    <property type="entry name" value="SDR_fam"/>
</dbReference>
<organism evidence="5 6">
    <name type="scientific">Methylotenera oryzisoli</name>
    <dbReference type="NCBI Taxonomy" id="2080758"/>
    <lineage>
        <taxon>Bacteria</taxon>
        <taxon>Pseudomonadati</taxon>
        <taxon>Pseudomonadota</taxon>
        <taxon>Betaproteobacteria</taxon>
        <taxon>Nitrosomonadales</taxon>
        <taxon>Methylophilaceae</taxon>
        <taxon>Methylotenera</taxon>
    </lineage>
</organism>
<dbReference type="EMBL" id="PQVH01000006">
    <property type="protein sequence ID" value="TFW72301.1"/>
    <property type="molecule type" value="Genomic_DNA"/>
</dbReference>
<gene>
    <name evidence="5" type="ORF">C3Y98_04140</name>
</gene>